<comment type="subcellular location">
    <subcellularLocation>
        <location evidence="2">Cell membrane</location>
        <topology evidence="2">Lipid-anchor</topology>
    </subcellularLocation>
</comment>
<dbReference type="Pfam" id="PF02321">
    <property type="entry name" value="OEP"/>
    <property type="match status" value="2"/>
</dbReference>
<evidence type="ECO:0000256" key="1">
    <source>
        <dbReference type="ARBA" id="ARBA00007613"/>
    </source>
</evidence>
<sequence length="462" mass="50328">MRYHALIPAFLASASLIQAGGIGPKYKRPDVPVPGAYRGATTDTATAESLGDAKWFTLFQDPELQGLIRTALEQNLDIRIAAARVAQAQAQAGGTRAEQFPNISATGSASRQKSASTPFFPGFESNMSQLGLSSIWQLDFWGRYRKANEAARATLAASDWGRKAVISSLVANLASAYFQLRELDLELDIAKRTLAARQESLKLTQTLEHNGATSMLDVRQAEKLVETAARRIPDLELNIARQENLISVLLGNNPGPITRGQPLLAMQLSPTVPEGLPSTLLERRPDIRQAEMRLVAANAQVGVAKSMYFPQISLTGSAGWQAYSMTGLFDSKVYNVGANMTAPIFDFGRIRSGVRLSEAQKEEMVLTYRQSVQQAFREVSDSLVAVQKNREYRERQAALTNSASEAAKLADIRYKGGASSYLEVLSSQTDLFDAEIGLAQAQLNERVAVVQLYNALGGGWQP</sequence>
<dbReference type="PANTHER" id="PTHR30203:SF33">
    <property type="entry name" value="BLR4455 PROTEIN"/>
    <property type="match status" value="1"/>
</dbReference>
<dbReference type="NCBIfam" id="TIGR01845">
    <property type="entry name" value="outer_NodT"/>
    <property type="match status" value="1"/>
</dbReference>
<dbReference type="GO" id="GO:0015562">
    <property type="term" value="F:efflux transmembrane transporter activity"/>
    <property type="evidence" value="ECO:0007669"/>
    <property type="project" value="InterPro"/>
</dbReference>
<accession>A0A7S7NSB7</accession>
<evidence type="ECO:0000256" key="2">
    <source>
        <dbReference type="RuleBase" id="RU362097"/>
    </source>
</evidence>
<keyword evidence="3" id="KW-0175">Coiled coil</keyword>
<dbReference type="Gene3D" id="2.20.200.10">
    <property type="entry name" value="Outer membrane efflux proteins (OEP)"/>
    <property type="match status" value="1"/>
</dbReference>
<evidence type="ECO:0000256" key="3">
    <source>
        <dbReference type="SAM" id="Coils"/>
    </source>
</evidence>
<dbReference type="RefSeq" id="WP_194450550.1">
    <property type="nucleotide sequence ID" value="NZ_CP063849.1"/>
</dbReference>
<keyword evidence="2" id="KW-0812">Transmembrane</keyword>
<comment type="similarity">
    <text evidence="1 2">Belongs to the outer membrane factor (OMF) (TC 1.B.17) family.</text>
</comment>
<dbReference type="KEGG" id="pfer:IRI77_02690"/>
<organism evidence="4 5">
    <name type="scientific">Paludibaculum fermentans</name>
    <dbReference type="NCBI Taxonomy" id="1473598"/>
    <lineage>
        <taxon>Bacteria</taxon>
        <taxon>Pseudomonadati</taxon>
        <taxon>Acidobacteriota</taxon>
        <taxon>Terriglobia</taxon>
        <taxon>Bryobacterales</taxon>
        <taxon>Bryobacteraceae</taxon>
        <taxon>Paludibaculum</taxon>
    </lineage>
</organism>
<dbReference type="SUPFAM" id="SSF56954">
    <property type="entry name" value="Outer membrane efflux proteins (OEP)"/>
    <property type="match status" value="1"/>
</dbReference>
<dbReference type="InterPro" id="IPR003423">
    <property type="entry name" value="OMP_efflux"/>
</dbReference>
<dbReference type="Gene3D" id="1.20.1600.10">
    <property type="entry name" value="Outer membrane efflux proteins (OEP)"/>
    <property type="match status" value="1"/>
</dbReference>
<keyword evidence="2" id="KW-0564">Palmitate</keyword>
<evidence type="ECO:0000313" key="4">
    <source>
        <dbReference type="EMBL" id="QOY88887.1"/>
    </source>
</evidence>
<dbReference type="AlphaFoldDB" id="A0A7S7NSB7"/>
<reference evidence="4 5" key="1">
    <citation type="submission" date="2020-10" db="EMBL/GenBank/DDBJ databases">
        <title>Complete genome sequence of Paludibaculum fermentans P105T, a facultatively anaerobic acidobacterium capable of dissimilatory Fe(III) reduction.</title>
        <authorList>
            <person name="Dedysh S.N."/>
            <person name="Beletsky A.V."/>
            <person name="Kulichevskaya I.S."/>
            <person name="Mardanov A.V."/>
            <person name="Ravin N.V."/>
        </authorList>
    </citation>
    <scope>NUCLEOTIDE SEQUENCE [LARGE SCALE GENOMIC DNA]</scope>
    <source>
        <strain evidence="4 5">P105</strain>
    </source>
</reference>
<gene>
    <name evidence="4" type="ORF">IRI77_02690</name>
</gene>
<feature type="coiled-coil region" evidence="3">
    <location>
        <begin position="218"/>
        <end position="245"/>
    </location>
</feature>
<proteinExistence type="inferred from homology"/>
<dbReference type="PANTHER" id="PTHR30203">
    <property type="entry name" value="OUTER MEMBRANE CATION EFFLUX PROTEIN"/>
    <property type="match status" value="1"/>
</dbReference>
<dbReference type="GO" id="GO:0005886">
    <property type="term" value="C:plasma membrane"/>
    <property type="evidence" value="ECO:0007669"/>
    <property type="project" value="UniProtKB-SubCell"/>
</dbReference>
<name>A0A7S7NSB7_PALFE</name>
<evidence type="ECO:0000313" key="5">
    <source>
        <dbReference type="Proteomes" id="UP000593892"/>
    </source>
</evidence>
<protein>
    <submittedName>
        <fullName evidence="4">Efflux transporter outer membrane subunit</fullName>
    </submittedName>
</protein>
<keyword evidence="5" id="KW-1185">Reference proteome</keyword>
<keyword evidence="2" id="KW-0472">Membrane</keyword>
<keyword evidence="2" id="KW-1134">Transmembrane beta strand</keyword>
<keyword evidence="2" id="KW-0449">Lipoprotein</keyword>
<dbReference type="InterPro" id="IPR010131">
    <property type="entry name" value="MdtP/NodT-like"/>
</dbReference>
<dbReference type="EMBL" id="CP063849">
    <property type="protein sequence ID" value="QOY88887.1"/>
    <property type="molecule type" value="Genomic_DNA"/>
</dbReference>
<dbReference type="Proteomes" id="UP000593892">
    <property type="component" value="Chromosome"/>
</dbReference>